<evidence type="ECO:0000313" key="3">
    <source>
        <dbReference type="Proteomes" id="UP000019678"/>
    </source>
</evidence>
<dbReference type="AlphaFoldDB" id="A0A017T8N9"/>
<evidence type="ECO:0000256" key="1">
    <source>
        <dbReference type="SAM" id="MobiDB-lite"/>
    </source>
</evidence>
<organism evidence="2 3">
    <name type="scientific">Chondromyces apiculatus DSM 436</name>
    <dbReference type="NCBI Taxonomy" id="1192034"/>
    <lineage>
        <taxon>Bacteria</taxon>
        <taxon>Pseudomonadati</taxon>
        <taxon>Myxococcota</taxon>
        <taxon>Polyangia</taxon>
        <taxon>Polyangiales</taxon>
        <taxon>Polyangiaceae</taxon>
        <taxon>Chondromyces</taxon>
    </lineage>
</organism>
<evidence type="ECO:0000313" key="2">
    <source>
        <dbReference type="EMBL" id="EYF05342.1"/>
    </source>
</evidence>
<gene>
    <name evidence="2" type="ORF">CAP_3259</name>
</gene>
<proteinExistence type="predicted"/>
<dbReference type="AntiFam" id="ANF00008">
    <property type="entry name" value="Translation of CRISPR region"/>
</dbReference>
<reference evidence="2 3" key="1">
    <citation type="submission" date="2013-05" db="EMBL/GenBank/DDBJ databases">
        <title>Genome assembly of Chondromyces apiculatus DSM 436.</title>
        <authorList>
            <person name="Sharma G."/>
            <person name="Khatri I."/>
            <person name="Kaur C."/>
            <person name="Mayilraj S."/>
            <person name="Subramanian S."/>
        </authorList>
    </citation>
    <scope>NUCLEOTIDE SEQUENCE [LARGE SCALE GENOMIC DNA]</scope>
    <source>
        <strain evidence="2 3">DSM 436</strain>
    </source>
</reference>
<protein>
    <submittedName>
        <fullName evidence="2">Uncharacterized protein</fullName>
    </submittedName>
</protein>
<feature type="region of interest" description="Disordered" evidence="1">
    <location>
        <begin position="1"/>
        <end position="184"/>
    </location>
</feature>
<name>A0A017T8N9_9BACT</name>
<keyword evidence="3" id="KW-1185">Reference proteome</keyword>
<sequence>MSEGEEFQSTSPSGEEDDSIRARSPPTAQRFNPRPPRARRTTSQSCSGAGLLEFQSTSPSGEEDDPVDTQDIWFRVLFQSTSPSGEEDDSGRPTTRSWPGCFNPRPPRARRTTWRLIRSVGGCSRFNPRPPRARRTTRSSSRQRKRKRFQSTSPSGEEDDSRSLAPIPTKMFQSTSPSGEEDDHHALRGGLVEQVSIHVPLGRGGRRGLPASGVHDFVFQSTSPSGEEDDLFATDHPVFNKAFQSTSPSGEEDDVTPGRTLPKMVTFQSTSPSGEEDDHRGLRVRGAQGVSIHVPLGRGGRPVRRAGLYCSMQFQSTSPSGEEDDLATRGPARRARRFNPRPPRARRTTRRLSTVSMLIMSFNPRPPRARRTTLMFLNSGTYSEIPVNFANLALHDLRDLPLDCQAGTNVWIVKERGRREPPGVGASGGVRAATWRGAVTPPADRRG</sequence>
<feature type="compositionally biased region" description="Basic residues" evidence="1">
    <location>
        <begin position="131"/>
        <end position="149"/>
    </location>
</feature>
<dbReference type="EMBL" id="ASRX01000024">
    <property type="protein sequence ID" value="EYF05342.1"/>
    <property type="molecule type" value="Genomic_DNA"/>
</dbReference>
<feature type="region of interest" description="Disordered" evidence="1">
    <location>
        <begin position="420"/>
        <end position="447"/>
    </location>
</feature>
<comment type="caution">
    <text evidence="2">The sequence shown here is derived from an EMBL/GenBank/DDBJ whole genome shotgun (WGS) entry which is preliminary data.</text>
</comment>
<feature type="compositionally biased region" description="Basic residues" evidence="1">
    <location>
        <begin position="331"/>
        <end position="349"/>
    </location>
</feature>
<dbReference type="Proteomes" id="UP000019678">
    <property type="component" value="Unassembled WGS sequence"/>
</dbReference>
<feature type="region of interest" description="Disordered" evidence="1">
    <location>
        <begin position="314"/>
        <end position="349"/>
    </location>
</feature>
<accession>A0A017T8N9</accession>